<gene>
    <name evidence="1" type="ORF">Pint_16315</name>
</gene>
<proteinExistence type="predicted"/>
<comment type="caution">
    <text evidence="1">The sequence shown here is derived from an EMBL/GenBank/DDBJ whole genome shotgun (WGS) entry which is preliminary data.</text>
</comment>
<protein>
    <submittedName>
        <fullName evidence="1">Uncharacterized protein</fullName>
    </submittedName>
</protein>
<keyword evidence="2" id="KW-1185">Reference proteome</keyword>
<accession>A0ACC0ZAM5</accession>
<organism evidence="1 2">
    <name type="scientific">Pistacia integerrima</name>
    <dbReference type="NCBI Taxonomy" id="434235"/>
    <lineage>
        <taxon>Eukaryota</taxon>
        <taxon>Viridiplantae</taxon>
        <taxon>Streptophyta</taxon>
        <taxon>Embryophyta</taxon>
        <taxon>Tracheophyta</taxon>
        <taxon>Spermatophyta</taxon>
        <taxon>Magnoliopsida</taxon>
        <taxon>eudicotyledons</taxon>
        <taxon>Gunneridae</taxon>
        <taxon>Pentapetalae</taxon>
        <taxon>rosids</taxon>
        <taxon>malvids</taxon>
        <taxon>Sapindales</taxon>
        <taxon>Anacardiaceae</taxon>
        <taxon>Pistacia</taxon>
    </lineage>
</organism>
<name>A0ACC0ZAM5_9ROSI</name>
<reference evidence="2" key="1">
    <citation type="journal article" date="2023" name="G3 (Bethesda)">
        <title>Genome assembly and association tests identify interacting loci associated with vigor, precocity, and sex in interspecific pistachio rootstocks.</title>
        <authorList>
            <person name="Palmer W."/>
            <person name="Jacygrad E."/>
            <person name="Sagayaradj S."/>
            <person name="Cavanaugh K."/>
            <person name="Han R."/>
            <person name="Bertier L."/>
            <person name="Beede B."/>
            <person name="Kafkas S."/>
            <person name="Golino D."/>
            <person name="Preece J."/>
            <person name="Michelmore R."/>
        </authorList>
    </citation>
    <scope>NUCLEOTIDE SEQUENCE [LARGE SCALE GENOMIC DNA]</scope>
</reference>
<evidence type="ECO:0000313" key="2">
    <source>
        <dbReference type="Proteomes" id="UP001163603"/>
    </source>
</evidence>
<dbReference type="Proteomes" id="UP001163603">
    <property type="component" value="Chromosome 2"/>
</dbReference>
<evidence type="ECO:0000313" key="1">
    <source>
        <dbReference type="EMBL" id="KAJ0047530.1"/>
    </source>
</evidence>
<sequence length="333" mass="36540">MTISGTGAHVLVFPYPAQGHMIPLLDLTHQLATRGLTVTILVTPKNLNLLSPLLSFNHPSIKTLVLPFPSHPSIPDGVENSKDLPANLFITMMHALGELYSPLLNWFKNHPSPPVAIISDMFLGWTNKLACELGIHRLVFSPSGAKALSVIYSLWSEMPKLQNADDPTVVFTLQKIPNAPKYPWWQISPIYRRYVEGNPVSEFIRDGFLGNIGSWGLVINTFSVLERVYLDHLAKEMGSDRVWAVGPLLPPDDDSSGPTERVCEGAQTVPNSTELAKAVAESVGDNRVMRDRAMELSKAAVDSIKGGGSVKDLNGLVKHVGVLDVMKMRSMEM</sequence>
<dbReference type="EMBL" id="CM047737">
    <property type="protein sequence ID" value="KAJ0047530.1"/>
    <property type="molecule type" value="Genomic_DNA"/>
</dbReference>